<dbReference type="InterPro" id="IPR019533">
    <property type="entry name" value="Peptidase_S26"/>
</dbReference>
<proteinExistence type="inferred from homology"/>
<dbReference type="NCBIfam" id="NF010459">
    <property type="entry name" value="PRK13884.1"/>
    <property type="match status" value="1"/>
</dbReference>
<evidence type="ECO:0000256" key="6">
    <source>
        <dbReference type="SAM" id="MobiDB-lite"/>
    </source>
</evidence>
<comment type="similarity">
    <text evidence="2">Belongs to the peptidase S26C family.</text>
</comment>
<keyword evidence="8" id="KW-0614">Plasmid</keyword>
<evidence type="ECO:0000256" key="5">
    <source>
        <dbReference type="ARBA" id="ARBA00022971"/>
    </source>
</evidence>
<dbReference type="KEGG" id="aant:HUK68_20810"/>
<protein>
    <submittedName>
        <fullName evidence="8">Conjugative transfer signal peptidase TraF</fullName>
    </submittedName>
</protein>
<name>A0A6N1XAA9_9BURK</name>
<keyword evidence="9" id="KW-1185">Reference proteome</keyword>
<accession>A0A6N1XAA9</accession>
<dbReference type="Pfam" id="PF10502">
    <property type="entry name" value="Peptidase_S26"/>
    <property type="match status" value="1"/>
</dbReference>
<evidence type="ECO:0000259" key="7">
    <source>
        <dbReference type="Pfam" id="PF10502"/>
    </source>
</evidence>
<comment type="subcellular location">
    <subcellularLocation>
        <location evidence="1">Periplasm</location>
    </subcellularLocation>
</comment>
<geneLocation type="plasmid" evidence="8 9">
    <name>unnamed1</name>
</geneLocation>
<evidence type="ECO:0000256" key="2">
    <source>
        <dbReference type="ARBA" id="ARBA00005849"/>
    </source>
</evidence>
<dbReference type="NCBIfam" id="TIGR02771">
    <property type="entry name" value="TraF_Ti"/>
    <property type="match status" value="1"/>
</dbReference>
<evidence type="ECO:0000256" key="3">
    <source>
        <dbReference type="ARBA" id="ARBA00022729"/>
    </source>
</evidence>
<evidence type="ECO:0000313" key="8">
    <source>
        <dbReference type="EMBL" id="QKV55658.1"/>
    </source>
</evidence>
<feature type="domain" description="Peptidase S26" evidence="7">
    <location>
        <begin position="33"/>
        <end position="170"/>
    </location>
</feature>
<organism evidence="8 9">
    <name type="scientific">Comamonas antarctica</name>
    <dbReference type="NCBI Taxonomy" id="2743470"/>
    <lineage>
        <taxon>Bacteria</taxon>
        <taxon>Pseudomonadati</taxon>
        <taxon>Pseudomonadota</taxon>
        <taxon>Betaproteobacteria</taxon>
        <taxon>Burkholderiales</taxon>
        <taxon>Comamonadaceae</taxon>
        <taxon>Comamonas</taxon>
    </lineage>
</organism>
<keyword evidence="3" id="KW-0732">Signal</keyword>
<dbReference type="InterPro" id="IPR036286">
    <property type="entry name" value="LexA/Signal_pep-like_sf"/>
</dbReference>
<keyword evidence="4" id="KW-0574">Periplasm</keyword>
<evidence type="ECO:0000313" key="9">
    <source>
        <dbReference type="Proteomes" id="UP000509579"/>
    </source>
</evidence>
<dbReference type="EMBL" id="CP054841">
    <property type="protein sequence ID" value="QKV55658.1"/>
    <property type="molecule type" value="Genomic_DNA"/>
</dbReference>
<reference evidence="8 9" key="1">
    <citation type="submission" date="2020-06" db="EMBL/GenBank/DDBJ databases">
        <title>Acidovorax antarctica sp. nov., isolated from Corinth ice sheet soil, Antarctic Fields Peninsula.</title>
        <authorList>
            <person name="Xu Q."/>
            <person name="Peng F."/>
        </authorList>
    </citation>
    <scope>NUCLEOTIDE SEQUENCE [LARGE SCALE GENOMIC DNA]</scope>
    <source>
        <strain evidence="8 9">16-35-5</strain>
        <plasmid evidence="8 9">unnamed1</plasmid>
    </source>
</reference>
<evidence type="ECO:0000256" key="1">
    <source>
        <dbReference type="ARBA" id="ARBA00004418"/>
    </source>
</evidence>
<dbReference type="InterPro" id="IPR014139">
    <property type="entry name" value="Peptidase_S26C_TraF"/>
</dbReference>
<dbReference type="SUPFAM" id="SSF51306">
    <property type="entry name" value="LexA/Signal peptidase"/>
    <property type="match status" value="1"/>
</dbReference>
<sequence>MRRARGRPAHQVVAWAGAAWLLCAAAGGLAGLRVNTSPSIPPGLYRVSAAPVVRGACVLLCPPPTPVFALARARGYLGAGFCAGGYGYLMKQVLALPGDQVDFAARGVSVNGRLLVGSAPLAADLAGRPLPRTAPRALTLAAGELLLMSPARPQAFDARYFGPVAQAQVKSVIVPLLTWPPGGQTDQSICRPADARAAAAPANPWRGAHAAPRPTHEKE</sequence>
<dbReference type="Proteomes" id="UP000509579">
    <property type="component" value="Plasmid unnamed1"/>
</dbReference>
<dbReference type="Gene3D" id="2.10.109.10">
    <property type="entry name" value="Umud Fragment, subunit A"/>
    <property type="match status" value="1"/>
</dbReference>
<feature type="compositionally biased region" description="Low complexity" evidence="6">
    <location>
        <begin position="195"/>
        <end position="211"/>
    </location>
</feature>
<evidence type="ECO:0000256" key="4">
    <source>
        <dbReference type="ARBA" id="ARBA00022764"/>
    </source>
</evidence>
<feature type="region of interest" description="Disordered" evidence="6">
    <location>
        <begin position="195"/>
        <end position="219"/>
    </location>
</feature>
<dbReference type="GO" id="GO:0004252">
    <property type="term" value="F:serine-type endopeptidase activity"/>
    <property type="evidence" value="ECO:0007669"/>
    <property type="project" value="InterPro"/>
</dbReference>
<keyword evidence="5" id="KW-0184">Conjugation</keyword>
<dbReference type="AlphaFoldDB" id="A0A6N1XAA9"/>
<dbReference type="GO" id="GO:0006465">
    <property type="term" value="P:signal peptide processing"/>
    <property type="evidence" value="ECO:0007669"/>
    <property type="project" value="InterPro"/>
</dbReference>
<dbReference type="GO" id="GO:0042597">
    <property type="term" value="C:periplasmic space"/>
    <property type="evidence" value="ECO:0007669"/>
    <property type="project" value="UniProtKB-SubCell"/>
</dbReference>
<gene>
    <name evidence="8" type="primary">traF</name>
    <name evidence="8" type="ORF">HUK68_20810</name>
</gene>